<dbReference type="InterPro" id="IPR034683">
    <property type="entry name" value="IspD/TarI"/>
</dbReference>
<evidence type="ECO:0000256" key="3">
    <source>
        <dbReference type="ARBA" id="ARBA00001968"/>
    </source>
</evidence>
<feature type="site" description="Transition state stabilizer" evidence="14">
    <location>
        <position position="24"/>
    </location>
</feature>
<feature type="binding site" evidence="14">
    <location>
        <begin position="244"/>
        <end position="246"/>
    </location>
    <ligand>
        <name>4-CDP-2-C-methyl-D-erythritol 2-phosphate</name>
        <dbReference type="ChEBI" id="CHEBI:57919"/>
    </ligand>
</feature>
<dbReference type="GO" id="GO:0008685">
    <property type="term" value="F:2-C-methyl-D-erythritol 2,4-cyclodiphosphate synthase activity"/>
    <property type="evidence" value="ECO:0007669"/>
    <property type="project" value="UniProtKB-UniRule"/>
</dbReference>
<dbReference type="InterPro" id="IPR036571">
    <property type="entry name" value="MECDP_synthase_sf"/>
</dbReference>
<dbReference type="InterPro" id="IPR001228">
    <property type="entry name" value="IspD"/>
</dbReference>
<gene>
    <name evidence="14" type="primary">ispDF</name>
    <name evidence="16" type="ORF">EUV02_04735</name>
</gene>
<evidence type="ECO:0000256" key="11">
    <source>
        <dbReference type="ARBA" id="ARBA00023229"/>
    </source>
</evidence>
<dbReference type="PANTHER" id="PTHR43181">
    <property type="entry name" value="2-C-METHYL-D-ERYTHRITOL 2,4-CYCLODIPHOSPHATE SYNTHASE, CHLOROPLASTIC"/>
    <property type="match status" value="1"/>
</dbReference>
<feature type="site" description="Transition state stabilizer" evidence="14">
    <location>
        <position position="17"/>
    </location>
</feature>
<feature type="binding site" evidence="14">
    <location>
        <position position="278"/>
    </location>
    <ligand>
        <name>a divalent metal cation</name>
        <dbReference type="ChEBI" id="CHEBI:60240"/>
    </ligand>
</feature>
<comment type="function">
    <text evidence="14">Bifunctional enzyme that catalyzes the formation of 4-diphosphocytidyl-2-C-methyl-D-erythritol from CTP and 2-C-methyl-D-erythritol 4-phosphate (MEP) (IspD), and catalyzes the conversion of 4-diphosphocytidyl-2-C-methyl-D-erythritol 2-phosphate (CDP-ME2P) to 2-C-methyl-D-erythritol 2,4-cyclodiphosphate (ME-CPP) with a corresponding release of cytidine 5-monophosphate (CMP) (IspF).</text>
</comment>
<dbReference type="InterPro" id="IPR026596">
    <property type="entry name" value="IspD/F"/>
</dbReference>
<dbReference type="NCBIfam" id="TIGR00151">
    <property type="entry name" value="ispF"/>
    <property type="match status" value="1"/>
</dbReference>
<dbReference type="AlphaFoldDB" id="A0A4Y9ERP0"/>
<dbReference type="SUPFAM" id="SSF53448">
    <property type="entry name" value="Nucleotide-diphospho-sugar transferases"/>
    <property type="match status" value="1"/>
</dbReference>
<evidence type="ECO:0000313" key="17">
    <source>
        <dbReference type="Proteomes" id="UP000297737"/>
    </source>
</evidence>
<dbReference type="RefSeq" id="WP_135245029.1">
    <property type="nucleotide sequence ID" value="NZ_SIHO01000001.1"/>
</dbReference>
<dbReference type="HAMAP" id="MF_00108">
    <property type="entry name" value="IspD"/>
    <property type="match status" value="1"/>
</dbReference>
<evidence type="ECO:0000256" key="13">
    <source>
        <dbReference type="ARBA" id="ARBA00023268"/>
    </source>
</evidence>
<evidence type="ECO:0000256" key="2">
    <source>
        <dbReference type="ARBA" id="ARBA00001282"/>
    </source>
</evidence>
<keyword evidence="17" id="KW-1185">Reference proteome</keyword>
<keyword evidence="12 14" id="KW-0456">Lyase</keyword>
<dbReference type="UniPathway" id="UPA00056">
    <property type="reaction ID" value="UER00093"/>
</dbReference>
<evidence type="ECO:0000256" key="7">
    <source>
        <dbReference type="ARBA" id="ARBA00009789"/>
    </source>
</evidence>
<dbReference type="GO" id="GO:0016114">
    <property type="term" value="P:terpenoid biosynthetic process"/>
    <property type="evidence" value="ECO:0007669"/>
    <property type="project" value="InterPro"/>
</dbReference>
<dbReference type="InterPro" id="IPR018294">
    <property type="entry name" value="ISPD_synthase_CS"/>
</dbReference>
<feature type="site" description="Positions MEP for the nucleophilic attack" evidence="14">
    <location>
        <position position="207"/>
    </location>
</feature>
<feature type="binding site" evidence="14">
    <location>
        <position position="378"/>
    </location>
    <ligand>
        <name>4-CDP-2-C-methyl-D-erythritol 2-phosphate</name>
        <dbReference type="ChEBI" id="CHEBI:57919"/>
    </ligand>
</feature>
<evidence type="ECO:0000259" key="15">
    <source>
        <dbReference type="Pfam" id="PF02542"/>
    </source>
</evidence>
<protein>
    <recommendedName>
        <fullName evidence="14">Bifunctional enzyme IspD/IspF</fullName>
    </recommendedName>
    <domain>
        <recommendedName>
            <fullName evidence="14">2-C-methyl-D-erythritol 4-phosphate cytidylyltransferase</fullName>
            <ecNumber evidence="14">2.7.7.60</ecNumber>
        </recommendedName>
        <alternativeName>
            <fullName evidence="14">4-diphosphocytidyl-2C-methyl-D-erythritol synthase</fullName>
        </alternativeName>
        <alternativeName>
            <fullName evidence="14">MEP cytidylyltransferase</fullName>
            <shortName evidence="14">MCT</shortName>
        </alternativeName>
    </domain>
    <domain>
        <recommendedName>
            <fullName evidence="14">2-C-methyl-D-erythritol 2,4-cyclodiphosphate synthase</fullName>
            <shortName evidence="14">MECDP-synthase</shortName>
            <shortName evidence="14">MECPP-synthase</shortName>
            <shortName evidence="14">MECPS</shortName>
            <ecNumber evidence="14">4.6.1.12</ecNumber>
        </recommendedName>
    </domain>
</protein>
<dbReference type="CDD" id="cd00554">
    <property type="entry name" value="MECDP_synthase"/>
    <property type="match status" value="1"/>
</dbReference>
<dbReference type="Gene3D" id="3.30.1330.50">
    <property type="entry name" value="2-C-methyl-D-erythritol 2,4-cyclodiphosphate synthase"/>
    <property type="match status" value="1"/>
</dbReference>
<feature type="region of interest" description="2-C-methyl-D-erythritol 2,4-cyclodiphosphate synthase" evidence="14">
    <location>
        <begin position="238"/>
        <end position="397"/>
    </location>
</feature>
<feature type="site" description="Transition state stabilizer" evidence="14">
    <location>
        <position position="270"/>
    </location>
</feature>
<dbReference type="NCBIfam" id="TIGR00453">
    <property type="entry name" value="ispD"/>
    <property type="match status" value="1"/>
</dbReference>
<dbReference type="HAMAP" id="MF_00107">
    <property type="entry name" value="IspF"/>
    <property type="match status" value="1"/>
</dbReference>
<dbReference type="PANTHER" id="PTHR43181:SF1">
    <property type="entry name" value="2-C-METHYL-D-ERYTHRITOL 2,4-CYCLODIPHOSPHATE SYNTHASE, CHLOROPLASTIC"/>
    <property type="match status" value="1"/>
</dbReference>
<comment type="caution">
    <text evidence="14">Lacks conserved residue(s) required for the propagation of feature annotation.</text>
</comment>
<feature type="binding site" evidence="14">
    <location>
        <position position="375"/>
    </location>
    <ligand>
        <name>4-CDP-2-C-methyl-D-erythritol 2-phosphate</name>
        <dbReference type="ChEBI" id="CHEBI:57919"/>
    </ligand>
</feature>
<dbReference type="CDD" id="cd02516">
    <property type="entry name" value="CDP-ME_synthetase"/>
    <property type="match status" value="1"/>
</dbReference>
<dbReference type="EC" id="2.7.7.60" evidence="14"/>
<dbReference type="NCBIfam" id="NF006899">
    <property type="entry name" value="PRK09382.1"/>
    <property type="match status" value="1"/>
</dbReference>
<dbReference type="InterPro" id="IPR020555">
    <property type="entry name" value="MECDP_synthase_CS"/>
</dbReference>
<evidence type="ECO:0000256" key="1">
    <source>
        <dbReference type="ARBA" id="ARBA00000200"/>
    </source>
</evidence>
<organism evidence="16 17">
    <name type="scientific">Glacieibacterium arshaanense</name>
    <dbReference type="NCBI Taxonomy" id="2511025"/>
    <lineage>
        <taxon>Bacteria</taxon>
        <taxon>Pseudomonadati</taxon>
        <taxon>Pseudomonadota</taxon>
        <taxon>Alphaproteobacteria</taxon>
        <taxon>Sphingomonadales</taxon>
        <taxon>Sphingosinicellaceae</taxon>
        <taxon>Glacieibacterium</taxon>
    </lineage>
</organism>
<comment type="catalytic activity">
    <reaction evidence="1 14">
        <text>4-CDP-2-C-methyl-D-erythritol 2-phosphate = 2-C-methyl-D-erythritol 2,4-cyclic diphosphate + CMP</text>
        <dbReference type="Rhea" id="RHEA:23864"/>
        <dbReference type="ChEBI" id="CHEBI:57919"/>
        <dbReference type="ChEBI" id="CHEBI:58483"/>
        <dbReference type="ChEBI" id="CHEBI:60377"/>
        <dbReference type="EC" id="4.6.1.12"/>
    </reaction>
</comment>
<evidence type="ECO:0000256" key="6">
    <source>
        <dbReference type="ARBA" id="ARBA00008480"/>
    </source>
</evidence>
<comment type="pathway">
    <text evidence="4 14">Isoprenoid biosynthesis; isopentenyl diphosphate biosynthesis via DXP pathway; isopentenyl diphosphate from 1-deoxy-D-xylulose 5-phosphate: step 4/6.</text>
</comment>
<feature type="site" description="Positions MEP for the nucleophilic attack" evidence="14">
    <location>
        <position position="154"/>
    </location>
</feature>
<feature type="domain" description="2-C-methyl-D-erythritol 2,4-cyclodiphosphate synthase" evidence="15">
    <location>
        <begin position="238"/>
        <end position="390"/>
    </location>
</feature>
<accession>A0A4Y9ERP0</accession>
<dbReference type="GO" id="GO:0050518">
    <property type="term" value="F:2-C-methyl-D-erythritol 4-phosphate cytidylyltransferase activity"/>
    <property type="evidence" value="ECO:0007669"/>
    <property type="project" value="UniProtKB-UniRule"/>
</dbReference>
<evidence type="ECO:0000256" key="12">
    <source>
        <dbReference type="ARBA" id="ARBA00023239"/>
    </source>
</evidence>
<evidence type="ECO:0000256" key="10">
    <source>
        <dbReference type="ARBA" id="ARBA00022723"/>
    </source>
</evidence>
<keyword evidence="13 14" id="KW-0511">Multifunctional enzyme</keyword>
<dbReference type="InterPro" id="IPR029044">
    <property type="entry name" value="Nucleotide-diphossugar_trans"/>
</dbReference>
<comment type="similarity">
    <text evidence="14">In the C-terminal section; belongs to the IspF family.</text>
</comment>
<keyword evidence="9 14" id="KW-0548">Nucleotidyltransferase</keyword>
<dbReference type="GO" id="GO:0019288">
    <property type="term" value="P:isopentenyl diphosphate biosynthetic process, methylerythritol 4-phosphate pathway"/>
    <property type="evidence" value="ECO:0007669"/>
    <property type="project" value="UniProtKB-UniRule"/>
</dbReference>
<name>A0A4Y9ERP0_9SPHN</name>
<feature type="binding site" evidence="14">
    <location>
        <position position="244"/>
    </location>
    <ligand>
        <name>a divalent metal cation</name>
        <dbReference type="ChEBI" id="CHEBI:60240"/>
    </ligand>
</feature>
<dbReference type="PROSITE" id="PS01295">
    <property type="entry name" value="ISPD"/>
    <property type="match status" value="1"/>
</dbReference>
<dbReference type="SUPFAM" id="SSF69765">
    <property type="entry name" value="IpsF-like"/>
    <property type="match status" value="1"/>
</dbReference>
<keyword evidence="10 14" id="KW-0479">Metal-binding</keyword>
<dbReference type="Gene3D" id="3.90.550.10">
    <property type="entry name" value="Spore Coat Polysaccharide Biosynthesis Protein SpsA, Chain A"/>
    <property type="match status" value="1"/>
</dbReference>
<feature type="site" description="Transition state stabilizer" evidence="14">
    <location>
        <position position="369"/>
    </location>
</feature>
<feature type="region of interest" description="2-C-methyl-D-erythritol 4-phosphate cytidylyltransferase" evidence="14">
    <location>
        <begin position="1"/>
        <end position="236"/>
    </location>
</feature>
<dbReference type="GO" id="GO:0046872">
    <property type="term" value="F:metal ion binding"/>
    <property type="evidence" value="ECO:0007669"/>
    <property type="project" value="UniProtKB-KW"/>
</dbReference>
<comment type="similarity">
    <text evidence="14">In the N-terminal section; belongs to the IspD/TarI cytidylyltransferase family. IspD subfamily.</text>
</comment>
<dbReference type="OrthoDB" id="9804336at2"/>
<feature type="binding site" evidence="14">
    <location>
        <position position="246"/>
    </location>
    <ligand>
        <name>a divalent metal cation</name>
        <dbReference type="ChEBI" id="CHEBI:60240"/>
    </ligand>
</feature>
<feature type="binding site" evidence="14">
    <location>
        <begin position="292"/>
        <end position="294"/>
    </location>
    <ligand>
        <name>4-CDP-2-C-methyl-D-erythritol 2-phosphate</name>
        <dbReference type="ChEBI" id="CHEBI:57919"/>
    </ligand>
</feature>
<evidence type="ECO:0000256" key="8">
    <source>
        <dbReference type="ARBA" id="ARBA00022679"/>
    </source>
</evidence>
<evidence type="ECO:0000313" key="16">
    <source>
        <dbReference type="EMBL" id="TFU06306.1"/>
    </source>
</evidence>
<feature type="binding site" evidence="14">
    <location>
        <begin position="368"/>
        <end position="371"/>
    </location>
    <ligand>
        <name>4-CDP-2-C-methyl-D-erythritol 2-phosphate</name>
        <dbReference type="ChEBI" id="CHEBI:57919"/>
    </ligand>
</feature>
<keyword evidence="11 14" id="KW-0414">Isoprene biosynthesis</keyword>
<comment type="pathway">
    <text evidence="5 14">Isoprenoid biosynthesis; isopentenyl diphosphate biosynthesis via DXP pathway; isopentenyl diphosphate from 1-deoxy-D-xylulose 5-phosphate: step 2/6.</text>
</comment>
<dbReference type="Pfam" id="PF01128">
    <property type="entry name" value="IspD"/>
    <property type="match status" value="1"/>
</dbReference>
<dbReference type="EMBL" id="SIHO01000001">
    <property type="protein sequence ID" value="TFU06306.1"/>
    <property type="molecule type" value="Genomic_DNA"/>
</dbReference>
<reference evidence="16 17" key="1">
    <citation type="submission" date="2019-02" db="EMBL/GenBank/DDBJ databases">
        <title>Polymorphobacter sp. isolated from the lake at the Tibet of China.</title>
        <authorList>
            <person name="Li A."/>
        </authorList>
    </citation>
    <scope>NUCLEOTIDE SEQUENCE [LARGE SCALE GENOMIC DNA]</scope>
    <source>
        <strain evidence="16 17">DJ1R-1</strain>
    </source>
</reference>
<evidence type="ECO:0000256" key="9">
    <source>
        <dbReference type="ARBA" id="ARBA00022695"/>
    </source>
</evidence>
<feature type="binding site" evidence="14">
    <location>
        <begin position="270"/>
        <end position="271"/>
    </location>
    <ligand>
        <name>4-CDP-2-C-methyl-D-erythritol 2-phosphate</name>
        <dbReference type="ChEBI" id="CHEBI:57919"/>
    </ligand>
</feature>
<dbReference type="FunFam" id="3.90.550.10:FF:000003">
    <property type="entry name" value="2-C-methyl-D-erythritol 4-phosphate cytidylyltransferase"/>
    <property type="match status" value="1"/>
</dbReference>
<evidence type="ECO:0000256" key="14">
    <source>
        <dbReference type="HAMAP-Rule" id="MF_01520"/>
    </source>
</evidence>
<comment type="caution">
    <text evidence="16">The sequence shown here is derived from an EMBL/GenBank/DDBJ whole genome shotgun (WGS) entry which is preliminary data.</text>
</comment>
<proteinExistence type="inferred from homology"/>
<dbReference type="HAMAP" id="MF_01520">
    <property type="entry name" value="IspDF"/>
    <property type="match status" value="1"/>
</dbReference>
<dbReference type="Pfam" id="PF02542">
    <property type="entry name" value="YgbB"/>
    <property type="match status" value="1"/>
</dbReference>
<evidence type="ECO:0000256" key="5">
    <source>
        <dbReference type="ARBA" id="ARBA00004787"/>
    </source>
</evidence>
<dbReference type="Proteomes" id="UP000297737">
    <property type="component" value="Unassembled WGS sequence"/>
</dbReference>
<dbReference type="PROSITE" id="PS01350">
    <property type="entry name" value="ISPF"/>
    <property type="match status" value="1"/>
</dbReference>
<comment type="cofactor">
    <cofactor evidence="3 14">
        <name>a divalent metal cation</name>
        <dbReference type="ChEBI" id="CHEBI:60240"/>
    </cofactor>
</comment>
<keyword evidence="8 14" id="KW-0808">Transferase</keyword>
<comment type="similarity">
    <text evidence="6">Belongs to the IspF family.</text>
</comment>
<dbReference type="EC" id="4.6.1.12" evidence="14"/>
<dbReference type="InterPro" id="IPR003526">
    <property type="entry name" value="MECDP_synthase"/>
</dbReference>
<sequence>MHAPVQVLIVAAGRGFRAGAGGPKQYRLLGGQTVLRHAVEALLNHPRIDAVRVVIHPDDAEAYAAAIAGLDIPPPVHGGATRQASVRAGLEAVAADGGAKIVLIHDAARPFVPQAMVDRILAALATQPGATPALAVVDSLRRGADGLVEASIDRAGLWRVQTPQGFAFDAILAAHRNAAPDATDDVEVARTAGLDVAIVDGDERAFKLTVAEDFRRAEAVLAASTLPATDAAPTYISRTASGFDVHRFGPGDHLWLGGIKIAYSQGLVGHSDADVALHALTDALLGTVGAGDIGSHFPPSDPQWKGAASDRFLSHARDLVRDAGGIIDHVDLTIMAEAPKVGPHRETIRARIAALLDIAVANVSVKATTTEGLGFTGRREGIAAQALASVRLAPQAT</sequence>
<comment type="catalytic activity">
    <reaction evidence="2 14">
        <text>2-C-methyl-D-erythritol 4-phosphate + CTP + H(+) = 4-CDP-2-C-methyl-D-erythritol + diphosphate</text>
        <dbReference type="Rhea" id="RHEA:13429"/>
        <dbReference type="ChEBI" id="CHEBI:15378"/>
        <dbReference type="ChEBI" id="CHEBI:33019"/>
        <dbReference type="ChEBI" id="CHEBI:37563"/>
        <dbReference type="ChEBI" id="CHEBI:57823"/>
        <dbReference type="ChEBI" id="CHEBI:58262"/>
        <dbReference type="EC" id="2.7.7.60"/>
    </reaction>
</comment>
<evidence type="ECO:0000256" key="4">
    <source>
        <dbReference type="ARBA" id="ARBA00004709"/>
    </source>
</evidence>
<comment type="similarity">
    <text evidence="7">Belongs to the IspD/TarI cytidylyltransferase family. IspD subfamily.</text>
</comment>